<dbReference type="PANTHER" id="PTHR43695">
    <property type="entry name" value="PUTATIVE (AFU_ORTHOLOGUE AFUA_2G17250)-RELATED"/>
    <property type="match status" value="1"/>
</dbReference>
<name>A0A6A6BNF3_9PEZI</name>
<keyword evidence="2" id="KW-1185">Reference proteome</keyword>
<dbReference type="PANTHER" id="PTHR43695:SF2">
    <property type="entry name" value="PUTATIVE (AFU_ORTHOLOGUE AFUA_2G17250)-RELATED"/>
    <property type="match status" value="1"/>
</dbReference>
<feature type="non-terminal residue" evidence="1">
    <location>
        <position position="1"/>
    </location>
</feature>
<sequence length="156" mass="16782">QFGHNDQKASSGVSLEQYTANLERFVAEVGDVGAHALLVTPLSRRSFDSADPPRVVTDLTDQREATLSVATNTGTPSIDLNQASVDYLNAIGPDDAHTYNLESGDNTHLNDAGGVVFGNMVSWLMGQSVSDLSQGTQPNAEYATHFENGEYFYPDV</sequence>
<proteinExistence type="predicted"/>
<dbReference type="OrthoDB" id="5041285at2759"/>
<accession>A0A6A6BNF3</accession>
<dbReference type="InterPro" id="IPR036514">
    <property type="entry name" value="SGNH_hydro_sf"/>
</dbReference>
<gene>
    <name evidence="1" type="ORF">K452DRAFT_220786</name>
</gene>
<protein>
    <submittedName>
        <fullName evidence="1">Carbohydrate esterase family 12 protein</fullName>
    </submittedName>
</protein>
<dbReference type="Gene3D" id="3.40.50.1110">
    <property type="entry name" value="SGNH hydrolase"/>
    <property type="match status" value="1"/>
</dbReference>
<dbReference type="Proteomes" id="UP000799438">
    <property type="component" value="Unassembled WGS sequence"/>
</dbReference>
<dbReference type="RefSeq" id="XP_033401372.1">
    <property type="nucleotide sequence ID" value="XM_033536480.1"/>
</dbReference>
<reference evidence="1" key="1">
    <citation type="journal article" date="2020" name="Stud. Mycol.">
        <title>101 Dothideomycetes genomes: a test case for predicting lifestyles and emergence of pathogens.</title>
        <authorList>
            <person name="Haridas S."/>
            <person name="Albert R."/>
            <person name="Binder M."/>
            <person name="Bloem J."/>
            <person name="Labutti K."/>
            <person name="Salamov A."/>
            <person name="Andreopoulos B."/>
            <person name="Baker S."/>
            <person name="Barry K."/>
            <person name="Bills G."/>
            <person name="Bluhm B."/>
            <person name="Cannon C."/>
            <person name="Castanera R."/>
            <person name="Culley D."/>
            <person name="Daum C."/>
            <person name="Ezra D."/>
            <person name="Gonzalez J."/>
            <person name="Henrissat B."/>
            <person name="Kuo A."/>
            <person name="Liang C."/>
            <person name="Lipzen A."/>
            <person name="Lutzoni F."/>
            <person name="Magnuson J."/>
            <person name="Mondo S."/>
            <person name="Nolan M."/>
            <person name="Ohm R."/>
            <person name="Pangilinan J."/>
            <person name="Park H.-J."/>
            <person name="Ramirez L."/>
            <person name="Alfaro M."/>
            <person name="Sun H."/>
            <person name="Tritt A."/>
            <person name="Yoshinaga Y."/>
            <person name="Zwiers L.-H."/>
            <person name="Turgeon B."/>
            <person name="Goodwin S."/>
            <person name="Spatafora J."/>
            <person name="Crous P."/>
            <person name="Grigoriev I."/>
        </authorList>
    </citation>
    <scope>NUCLEOTIDE SEQUENCE</scope>
    <source>
        <strain evidence="1">CBS 121167</strain>
    </source>
</reference>
<organism evidence="1 2">
    <name type="scientific">Aplosporella prunicola CBS 121167</name>
    <dbReference type="NCBI Taxonomy" id="1176127"/>
    <lineage>
        <taxon>Eukaryota</taxon>
        <taxon>Fungi</taxon>
        <taxon>Dikarya</taxon>
        <taxon>Ascomycota</taxon>
        <taxon>Pezizomycotina</taxon>
        <taxon>Dothideomycetes</taxon>
        <taxon>Dothideomycetes incertae sedis</taxon>
        <taxon>Botryosphaeriales</taxon>
        <taxon>Aplosporellaceae</taxon>
        <taxon>Aplosporella</taxon>
    </lineage>
</organism>
<evidence type="ECO:0000313" key="1">
    <source>
        <dbReference type="EMBL" id="KAF2145660.1"/>
    </source>
</evidence>
<dbReference type="AlphaFoldDB" id="A0A6A6BNF3"/>
<dbReference type="InterPro" id="IPR037459">
    <property type="entry name" value="RhgT-like"/>
</dbReference>
<dbReference type="GeneID" id="54293976"/>
<dbReference type="GO" id="GO:0016787">
    <property type="term" value="F:hydrolase activity"/>
    <property type="evidence" value="ECO:0007669"/>
    <property type="project" value="InterPro"/>
</dbReference>
<evidence type="ECO:0000313" key="2">
    <source>
        <dbReference type="Proteomes" id="UP000799438"/>
    </source>
</evidence>
<dbReference type="EMBL" id="ML995477">
    <property type="protein sequence ID" value="KAF2145660.1"/>
    <property type="molecule type" value="Genomic_DNA"/>
</dbReference>
<dbReference type="SUPFAM" id="SSF52266">
    <property type="entry name" value="SGNH hydrolase"/>
    <property type="match status" value="1"/>
</dbReference>